<dbReference type="EMBL" id="CAJNOJ010000383">
    <property type="protein sequence ID" value="CAF1426561.1"/>
    <property type="molecule type" value="Genomic_DNA"/>
</dbReference>
<dbReference type="EMBL" id="CAJNOR010002488">
    <property type="protein sequence ID" value="CAF1301369.1"/>
    <property type="molecule type" value="Genomic_DNA"/>
</dbReference>
<keyword evidence="1" id="KW-0732">Signal</keyword>
<dbReference type="Gene3D" id="2.40.50.120">
    <property type="match status" value="1"/>
</dbReference>
<evidence type="ECO:0000313" key="2">
    <source>
        <dbReference type="EMBL" id="CAF1301369.1"/>
    </source>
</evidence>
<evidence type="ECO:0000313" key="3">
    <source>
        <dbReference type="EMBL" id="CAF1426561.1"/>
    </source>
</evidence>
<accession>A0A815MZS4</accession>
<dbReference type="Proteomes" id="UP000663852">
    <property type="component" value="Unassembled WGS sequence"/>
</dbReference>
<feature type="signal peptide" evidence="1">
    <location>
        <begin position="1"/>
        <end position="19"/>
    </location>
</feature>
<feature type="chain" id="PRO_5036228301" evidence="1">
    <location>
        <begin position="20"/>
        <end position="199"/>
    </location>
</feature>
<reference evidence="3" key="1">
    <citation type="submission" date="2021-02" db="EMBL/GenBank/DDBJ databases">
        <authorList>
            <person name="Nowell W R."/>
        </authorList>
    </citation>
    <scope>NUCLEOTIDE SEQUENCE</scope>
</reference>
<organism evidence="3 5">
    <name type="scientific">Adineta ricciae</name>
    <name type="common">Rotifer</name>
    <dbReference type="NCBI Taxonomy" id="249248"/>
    <lineage>
        <taxon>Eukaryota</taxon>
        <taxon>Metazoa</taxon>
        <taxon>Spiralia</taxon>
        <taxon>Gnathifera</taxon>
        <taxon>Rotifera</taxon>
        <taxon>Eurotatoria</taxon>
        <taxon>Bdelloidea</taxon>
        <taxon>Adinetida</taxon>
        <taxon>Adinetidae</taxon>
        <taxon>Adineta</taxon>
    </lineage>
</organism>
<protein>
    <submittedName>
        <fullName evidence="3">Uncharacterized protein</fullName>
    </submittedName>
</protein>
<keyword evidence="4" id="KW-1185">Reference proteome</keyword>
<dbReference type="OrthoDB" id="10556340at2759"/>
<dbReference type="Proteomes" id="UP000663828">
    <property type="component" value="Unassembled WGS sequence"/>
</dbReference>
<name>A0A815MZS4_ADIRI</name>
<dbReference type="AlphaFoldDB" id="A0A815MZS4"/>
<dbReference type="SUPFAM" id="SSF50242">
    <property type="entry name" value="TIMP-like"/>
    <property type="match status" value="1"/>
</dbReference>
<comment type="caution">
    <text evidence="3">The sequence shown here is derived from an EMBL/GenBank/DDBJ whole genome shotgun (WGS) entry which is preliminary data.</text>
</comment>
<gene>
    <name evidence="3" type="ORF">EDS130_LOCUS37905</name>
    <name evidence="2" type="ORF">XAT740_LOCUS28881</name>
</gene>
<evidence type="ECO:0000313" key="4">
    <source>
        <dbReference type="Proteomes" id="UP000663828"/>
    </source>
</evidence>
<evidence type="ECO:0000313" key="5">
    <source>
        <dbReference type="Proteomes" id="UP000663852"/>
    </source>
</evidence>
<sequence length="199" mass="23150">MFFLFSLLLILISVQSTLSCSCAPLPLKLEFVGTRFIFIGRVIDVKVINSEVKTDYDYYDLPVIRNHDYDEITMEIEESIKGVENRSRIAVRTPSRSSSCYRGSTVGQRWQMWGTVLELCSRSTQDITRDIDILRNLIQQSYDYTDYSNEMNVQEISNKDYFVNITIDEDNINKENSLNVYTEDDFHVIYSGKEKIDIS</sequence>
<dbReference type="InterPro" id="IPR008993">
    <property type="entry name" value="TIMP-like_OB-fold"/>
</dbReference>
<proteinExistence type="predicted"/>
<evidence type="ECO:0000256" key="1">
    <source>
        <dbReference type="SAM" id="SignalP"/>
    </source>
</evidence>